<organism evidence="1 2">
    <name type="scientific">Dactylosporangium cerinum</name>
    <dbReference type="NCBI Taxonomy" id="1434730"/>
    <lineage>
        <taxon>Bacteria</taxon>
        <taxon>Bacillati</taxon>
        <taxon>Actinomycetota</taxon>
        <taxon>Actinomycetes</taxon>
        <taxon>Micromonosporales</taxon>
        <taxon>Micromonosporaceae</taxon>
        <taxon>Dactylosporangium</taxon>
    </lineage>
</organism>
<sequence>MPLPSVSYANLALLADRGCWAELLQFAGDPEAGTAQERREAAYVIALEAPVEIAAVAVDLFAQGPYYMGALWEVVAHRPWRELRQHLPHERTRHLVAHTRILCGEDLQWDADLDVGMIGAPLCLLPWEAACWNGEFDVPEYNRTSCSGTWGWRFPDALPDPIAMSPDVAVAVEHDALRELNALSTAVRAYAFRSTAWEAAAAIGWDGPDRHAGGVEFADAYKHLVHLAAGHLAYDIPTAHEGRNGEAYGRESLWRALAAMAGAAPTDFDSVNAFVQRLRCVAWAEPDPRMLYYIHLAIEDAEQSVTWVLDGQERD</sequence>
<dbReference type="Proteomes" id="UP001595912">
    <property type="component" value="Unassembled WGS sequence"/>
</dbReference>
<protein>
    <recommendedName>
        <fullName evidence="3">DUF4123 domain-containing protein</fullName>
    </recommendedName>
</protein>
<name>A0ABV9VZM6_9ACTN</name>
<comment type="caution">
    <text evidence="1">The sequence shown here is derived from an EMBL/GenBank/DDBJ whole genome shotgun (WGS) entry which is preliminary data.</text>
</comment>
<evidence type="ECO:0008006" key="3">
    <source>
        <dbReference type="Google" id="ProtNLM"/>
    </source>
</evidence>
<accession>A0ABV9VZM6</accession>
<evidence type="ECO:0000313" key="2">
    <source>
        <dbReference type="Proteomes" id="UP001595912"/>
    </source>
</evidence>
<dbReference type="RefSeq" id="WP_380118169.1">
    <property type="nucleotide sequence ID" value="NZ_JBHSIU010000031.1"/>
</dbReference>
<dbReference type="EMBL" id="JBHSIU010000031">
    <property type="protein sequence ID" value="MFC5001289.1"/>
    <property type="molecule type" value="Genomic_DNA"/>
</dbReference>
<proteinExistence type="predicted"/>
<gene>
    <name evidence="1" type="ORF">ACFPIJ_26075</name>
</gene>
<evidence type="ECO:0000313" key="1">
    <source>
        <dbReference type="EMBL" id="MFC5001289.1"/>
    </source>
</evidence>
<keyword evidence="2" id="KW-1185">Reference proteome</keyword>
<reference evidence="2" key="1">
    <citation type="journal article" date="2019" name="Int. J. Syst. Evol. Microbiol.">
        <title>The Global Catalogue of Microorganisms (GCM) 10K type strain sequencing project: providing services to taxonomists for standard genome sequencing and annotation.</title>
        <authorList>
            <consortium name="The Broad Institute Genomics Platform"/>
            <consortium name="The Broad Institute Genome Sequencing Center for Infectious Disease"/>
            <person name="Wu L."/>
            <person name="Ma J."/>
        </authorList>
    </citation>
    <scope>NUCLEOTIDE SEQUENCE [LARGE SCALE GENOMIC DNA]</scope>
    <source>
        <strain evidence="2">CGMCC 4.7152</strain>
    </source>
</reference>